<dbReference type="EMBL" id="JAROBZ020000001">
    <property type="protein sequence ID" value="MFB3165821.1"/>
    <property type="molecule type" value="Genomic_DNA"/>
</dbReference>
<dbReference type="Proteomes" id="UP001241748">
    <property type="component" value="Unassembled WGS sequence"/>
</dbReference>
<proteinExistence type="inferred from homology"/>
<reference evidence="9 11" key="1">
    <citation type="submission" date="2024-05" db="EMBL/GenBank/DDBJ databases">
        <authorList>
            <person name="Venkateswaran K."/>
        </authorList>
    </citation>
    <scope>NUCLEOTIDE SEQUENCE [LARGE SCALE GENOMIC DNA]</scope>
    <source>
        <strain evidence="9 11">179-C4-2-HS</strain>
    </source>
</reference>
<evidence type="ECO:0000256" key="2">
    <source>
        <dbReference type="ARBA" id="ARBA00010961"/>
    </source>
</evidence>
<evidence type="ECO:0000313" key="11">
    <source>
        <dbReference type="Proteomes" id="UP001241748"/>
    </source>
</evidence>
<evidence type="ECO:0000313" key="9">
    <source>
        <dbReference type="EMBL" id="MFB3166945.1"/>
    </source>
</evidence>
<evidence type="ECO:0000256" key="6">
    <source>
        <dbReference type="RuleBase" id="RU365089"/>
    </source>
</evidence>
<dbReference type="PANTHER" id="PTHR33217">
    <property type="entry name" value="TRANSPOSASE FOR INSERTION SEQUENCE ELEMENT IS1081"/>
    <property type="match status" value="1"/>
</dbReference>
<evidence type="ECO:0000256" key="5">
    <source>
        <dbReference type="ARBA" id="ARBA00023172"/>
    </source>
</evidence>
<comment type="function">
    <text evidence="1 6">Required for the transposition of the insertion element.</text>
</comment>
<evidence type="ECO:0000313" key="8">
    <source>
        <dbReference type="EMBL" id="MFB3166682.1"/>
    </source>
</evidence>
<comment type="caution">
    <text evidence="9">The sequence shown here is derived from an EMBL/GenBank/DDBJ whole genome shotgun (WGS) entry which is preliminary data.</text>
</comment>
<evidence type="ECO:0000256" key="1">
    <source>
        <dbReference type="ARBA" id="ARBA00002190"/>
    </source>
</evidence>
<keyword evidence="3 6" id="KW-0815">Transposition</keyword>
<dbReference type="EMBL" id="JAROBZ020000001">
    <property type="protein sequence ID" value="MFB3166945.1"/>
    <property type="molecule type" value="Genomic_DNA"/>
</dbReference>
<dbReference type="RefSeq" id="WP_306077589.1">
    <property type="nucleotide sequence ID" value="NZ_JAROBZ020000001.1"/>
</dbReference>
<evidence type="ECO:0000256" key="4">
    <source>
        <dbReference type="ARBA" id="ARBA00023125"/>
    </source>
</evidence>
<accession>A0ABV4YSX8</accession>
<dbReference type="Pfam" id="PF00872">
    <property type="entry name" value="Transposase_mut"/>
    <property type="match status" value="1"/>
</dbReference>
<comment type="similarity">
    <text evidence="2 6">Belongs to the transposase mutator family.</text>
</comment>
<organism evidence="9 11">
    <name type="scientific">Neobacillus driksii</name>
    <dbReference type="NCBI Taxonomy" id="3035913"/>
    <lineage>
        <taxon>Bacteria</taxon>
        <taxon>Bacillati</taxon>
        <taxon>Bacillota</taxon>
        <taxon>Bacilli</taxon>
        <taxon>Bacillales</taxon>
        <taxon>Bacillaceae</taxon>
        <taxon>Neobacillus</taxon>
    </lineage>
</organism>
<evidence type="ECO:0000256" key="3">
    <source>
        <dbReference type="ARBA" id="ARBA00022578"/>
    </source>
</evidence>
<dbReference type="PANTHER" id="PTHR33217:SF7">
    <property type="entry name" value="TRANSPOSASE FOR INSERTION SEQUENCE ELEMENT IS1081"/>
    <property type="match status" value="1"/>
</dbReference>
<keyword evidence="6" id="KW-0814">Transposable element</keyword>
<dbReference type="EMBL" id="JAROBZ020000003">
    <property type="protein sequence ID" value="MFB3170799.1"/>
    <property type="molecule type" value="Genomic_DNA"/>
</dbReference>
<keyword evidence="4 6" id="KW-0238">DNA-binding</keyword>
<dbReference type="InterPro" id="IPR001207">
    <property type="entry name" value="Transposase_mutator"/>
</dbReference>
<dbReference type="EMBL" id="JAROBZ020000001">
    <property type="protein sequence ID" value="MFB3166682.1"/>
    <property type="molecule type" value="Genomic_DNA"/>
</dbReference>
<evidence type="ECO:0000313" key="7">
    <source>
        <dbReference type="EMBL" id="MFB3165821.1"/>
    </source>
</evidence>
<keyword evidence="11" id="KW-1185">Reference proteome</keyword>
<evidence type="ECO:0000313" key="10">
    <source>
        <dbReference type="EMBL" id="MFB3170799.1"/>
    </source>
</evidence>
<sequence length="391" mass="45530">MTQLQFNLNIDDLKDSVMNSNIDAVIKASIVLVLNSFMEKERDEFLQAGSYERSNLRRDYRNGYYERDLIIGIGKITLRVPRTRSGEFSTTVFEQYARCDQALVLAMLEMVVNGVSTRKVSKIVEQLCGQKVSKSFVSTLTEKLDPLVNQWASRPLNTMYYPYIFADAMYIKVREHNRVVSKAVYIATAVDQNNRREILGLRVDHGESTEAWQRFFQYLKSRGLQSPKLVISDAHQGLKAAIGTEFVGSSWQRCTVHFKKNIITHMPKKGMDEVKMGLKRIFEVTTVEEARKYKNEYIEQFGDNPKLEKAIEILEEGFEDAIQYLNEKPKYHTHIRSTNSLERINEEVRRREKVIRIFPNTQSAFRLIGAVLMDYAEEVRRRIIRDQEEKK</sequence>
<keyword evidence="5 6" id="KW-0233">DNA recombination</keyword>
<dbReference type="NCBIfam" id="NF033543">
    <property type="entry name" value="transpos_IS256"/>
    <property type="match status" value="1"/>
</dbReference>
<gene>
    <name evidence="7" type="ORF">P5G62_001530</name>
    <name evidence="8" type="ORF">P5G62_006135</name>
    <name evidence="9" type="ORF">P5G62_007465</name>
    <name evidence="10" type="ORF">P5G62_027300</name>
</gene>
<protein>
    <recommendedName>
        <fullName evidence="6">Mutator family transposase</fullName>
    </recommendedName>
</protein>
<name>A0ABV4YSX8_9BACI</name>